<reference evidence="3" key="1">
    <citation type="submission" date="2016-01" db="EMBL/GenBank/DDBJ databases">
        <authorList>
            <person name="Peeters C."/>
        </authorList>
    </citation>
    <scope>NUCLEOTIDE SEQUENCE</scope>
    <source>
        <strain evidence="3">LMG 29321</strain>
    </source>
</reference>
<feature type="domain" description="YCII-related" evidence="2">
    <location>
        <begin position="1"/>
        <end position="105"/>
    </location>
</feature>
<protein>
    <submittedName>
        <fullName evidence="3">DGPFAETKE family protein</fullName>
    </submittedName>
</protein>
<sequence length="123" mass="13540">MKYLGLAYFTPEKFAAMPPDDVKELLSQCPSLDEKMRATGKVLLSASLGDLDHWRTLRPRSGKTHVTDGPYTESKEVVGGLFIIEADSLNDALRIASMHPAATLGEEGGWAVELIPMDFYLAR</sequence>
<organism evidence="3 4">
    <name type="scientific">Caballeronia calidae</name>
    <dbReference type="NCBI Taxonomy" id="1777139"/>
    <lineage>
        <taxon>Bacteria</taxon>
        <taxon>Pseudomonadati</taxon>
        <taxon>Pseudomonadota</taxon>
        <taxon>Betaproteobacteria</taxon>
        <taxon>Burkholderiales</taxon>
        <taxon>Burkholderiaceae</taxon>
        <taxon>Caballeronia</taxon>
    </lineage>
</organism>
<evidence type="ECO:0000259" key="2">
    <source>
        <dbReference type="Pfam" id="PF03795"/>
    </source>
</evidence>
<accession>A0A158DPG0</accession>
<dbReference type="InterPro" id="IPR011008">
    <property type="entry name" value="Dimeric_a/b-barrel"/>
</dbReference>
<evidence type="ECO:0000313" key="4">
    <source>
        <dbReference type="Proteomes" id="UP000071859"/>
    </source>
</evidence>
<dbReference type="RefSeq" id="WP_062608965.1">
    <property type="nucleotide sequence ID" value="NZ_FCOX02000034.1"/>
</dbReference>
<dbReference type="PANTHER" id="PTHR35174:SF3">
    <property type="entry name" value="BLL7171 PROTEIN"/>
    <property type="match status" value="1"/>
</dbReference>
<dbReference type="OrthoDB" id="9807535at2"/>
<evidence type="ECO:0000256" key="1">
    <source>
        <dbReference type="ARBA" id="ARBA00007689"/>
    </source>
</evidence>
<proteinExistence type="inferred from homology"/>
<dbReference type="AlphaFoldDB" id="A0A158DPG0"/>
<gene>
    <name evidence="3" type="ORF">AWB78_05441</name>
</gene>
<dbReference type="InterPro" id="IPR005545">
    <property type="entry name" value="YCII"/>
</dbReference>
<name>A0A158DPG0_9BURK</name>
<keyword evidence="4" id="KW-1185">Reference proteome</keyword>
<dbReference type="Gene3D" id="3.30.70.1060">
    <property type="entry name" value="Dimeric alpha+beta barrel"/>
    <property type="match status" value="1"/>
</dbReference>
<comment type="caution">
    <text evidence="3">The sequence shown here is derived from an EMBL/GenBank/DDBJ whole genome shotgun (WGS) entry which is preliminary data.</text>
</comment>
<evidence type="ECO:0000313" key="3">
    <source>
        <dbReference type="EMBL" id="SAK96488.1"/>
    </source>
</evidence>
<dbReference type="PANTHER" id="PTHR35174">
    <property type="entry name" value="BLL7171 PROTEIN-RELATED"/>
    <property type="match status" value="1"/>
</dbReference>
<dbReference type="Pfam" id="PF03795">
    <property type="entry name" value="YCII"/>
    <property type="match status" value="1"/>
</dbReference>
<dbReference type="EMBL" id="FCOX02000034">
    <property type="protein sequence ID" value="SAK96488.1"/>
    <property type="molecule type" value="Genomic_DNA"/>
</dbReference>
<dbReference type="SUPFAM" id="SSF54909">
    <property type="entry name" value="Dimeric alpha+beta barrel"/>
    <property type="match status" value="1"/>
</dbReference>
<comment type="similarity">
    <text evidence="1">Belongs to the YciI family.</text>
</comment>
<dbReference type="Proteomes" id="UP000071859">
    <property type="component" value="Unassembled WGS sequence"/>
</dbReference>